<dbReference type="InterPro" id="IPR019734">
    <property type="entry name" value="TPR_rpt"/>
</dbReference>
<accession>U4KE58</accession>
<evidence type="ECO:0000256" key="1">
    <source>
        <dbReference type="ARBA" id="ARBA00022475"/>
    </source>
</evidence>
<gene>
    <name evidence="4" type="primary">nlpI</name>
    <name evidence="4" type="ORF">VIBNI_A2791</name>
</gene>
<dbReference type="EMBL" id="FO203526">
    <property type="protein sequence ID" value="CCO58837.1"/>
    <property type="molecule type" value="Genomic_DNA"/>
</dbReference>
<dbReference type="PATRIC" id="fig|1260221.3.peg.2660"/>
<proteinExistence type="predicted"/>
<comment type="subcellular location">
    <subcellularLocation>
        <location evidence="2">Cell membrane</location>
    </subcellularLocation>
</comment>
<dbReference type="Proteomes" id="UP000016895">
    <property type="component" value="Chromosome 1"/>
</dbReference>
<dbReference type="InterPro" id="IPR023605">
    <property type="entry name" value="Lipoprotein_NlpI"/>
</dbReference>
<keyword evidence="4" id="KW-0449">Lipoprotein</keyword>
<keyword evidence="3" id="KW-0802">TPR repeat</keyword>
<keyword evidence="1 2" id="KW-1003">Cell membrane</keyword>
<keyword evidence="2" id="KW-0472">Membrane</keyword>
<feature type="repeat" description="TPR" evidence="3">
    <location>
        <begin position="234"/>
        <end position="267"/>
    </location>
</feature>
<dbReference type="AlphaFoldDB" id="U4KE58"/>
<dbReference type="PROSITE" id="PS50005">
    <property type="entry name" value="TPR"/>
    <property type="match status" value="3"/>
</dbReference>
<dbReference type="NCBIfam" id="NF008391">
    <property type="entry name" value="PRK11189.1"/>
    <property type="match status" value="1"/>
</dbReference>
<evidence type="ECO:0000313" key="4">
    <source>
        <dbReference type="EMBL" id="CCO58837.1"/>
    </source>
</evidence>
<dbReference type="InterPro" id="IPR011990">
    <property type="entry name" value="TPR-like_helical_dom_sf"/>
</dbReference>
<keyword evidence="5" id="KW-1185">Reference proteome</keyword>
<dbReference type="GO" id="GO:0005886">
    <property type="term" value="C:plasma membrane"/>
    <property type="evidence" value="ECO:0007669"/>
    <property type="project" value="UniProtKB-SubCell"/>
</dbReference>
<dbReference type="SUPFAM" id="SSF48452">
    <property type="entry name" value="TPR-like"/>
    <property type="match status" value="1"/>
</dbReference>
<evidence type="ECO:0000256" key="3">
    <source>
        <dbReference type="PROSITE-ProRule" id="PRU00339"/>
    </source>
</evidence>
<sequence>MAKWLKMVGIVSALVLTGCASNQNQWLYPPMAVPLQPSIQQEVQIARLTQLLQRQDLKEEVRAKMFYERGNYYDSVGLRDLARLDFERSLNINPRQPDVYNLLGVYFTEKREFDAAYDAFDSTLELDPSNQYAERNRAIALYYGSRFELALEEMSTHYDDDPEDPFRALWLYLIEREVDAETAKEKLMTRYEQRSERWGWLMVALMLEQISEERALKAIVSATNDNELLSQRLTETYFYLAKRYQLQGDYGNAISLYKLALSFNVYEYVEHRYSYMELGNIYSELKAEQAKDSTQPASI</sequence>
<dbReference type="STRING" id="28173.VIBNI_A2791"/>
<dbReference type="KEGG" id="vni:VIBNI_A2791"/>
<organism evidence="4 5">
    <name type="scientific">Vibrio nigripulchritudo</name>
    <dbReference type="NCBI Taxonomy" id="28173"/>
    <lineage>
        <taxon>Bacteria</taxon>
        <taxon>Pseudomonadati</taxon>
        <taxon>Pseudomonadota</taxon>
        <taxon>Gammaproteobacteria</taxon>
        <taxon>Vibrionales</taxon>
        <taxon>Vibrionaceae</taxon>
        <taxon>Vibrio</taxon>
    </lineage>
</organism>
<dbReference type="SMART" id="SM00028">
    <property type="entry name" value="TPR"/>
    <property type="match status" value="3"/>
</dbReference>
<feature type="repeat" description="TPR" evidence="3">
    <location>
        <begin position="63"/>
        <end position="96"/>
    </location>
</feature>
<evidence type="ECO:0000313" key="5">
    <source>
        <dbReference type="Proteomes" id="UP000016895"/>
    </source>
</evidence>
<dbReference type="eggNOG" id="COG4785">
    <property type="taxonomic scope" value="Bacteria"/>
</dbReference>
<reference evidence="4 5" key="1">
    <citation type="journal article" date="2013" name="ISME J.">
        <title>Comparative genomics of pathogenic lineages of Vibrio nigripulchritudo identifies virulence-associated traits.</title>
        <authorList>
            <person name="Goudenege D."/>
            <person name="Labreuche Y."/>
            <person name="Krin E."/>
            <person name="Ansquer D."/>
            <person name="Mangenot S."/>
            <person name="Calteau A."/>
            <person name="Medigue C."/>
            <person name="Mazel D."/>
            <person name="Polz M.F."/>
            <person name="Le Roux F."/>
        </authorList>
    </citation>
    <scope>NUCLEOTIDE SEQUENCE [LARGE SCALE GENOMIC DNA]</scope>
    <source>
        <strain evidence="5">SnF1</strain>
    </source>
</reference>
<comment type="function">
    <text evidence="2">May be involved in cell division.</text>
</comment>
<dbReference type="PROSITE" id="PS51257">
    <property type="entry name" value="PROKAR_LIPOPROTEIN"/>
    <property type="match status" value="1"/>
</dbReference>
<protein>
    <recommendedName>
        <fullName evidence="2">Lipoprotein NlpI</fullName>
    </recommendedName>
</protein>
<feature type="repeat" description="TPR" evidence="3">
    <location>
        <begin position="97"/>
        <end position="130"/>
    </location>
</feature>
<evidence type="ECO:0000256" key="2">
    <source>
        <dbReference type="PIRNR" id="PIRNR004654"/>
    </source>
</evidence>
<dbReference type="Gene3D" id="1.25.40.10">
    <property type="entry name" value="Tetratricopeptide repeat domain"/>
    <property type="match status" value="1"/>
</dbReference>
<dbReference type="PIRSF" id="PIRSF004654">
    <property type="entry name" value="NlpI"/>
    <property type="match status" value="1"/>
</dbReference>
<comment type="subunit">
    <text evidence="2">Homodimer.</text>
</comment>
<name>U4KE58_9VIBR</name>